<dbReference type="AlphaFoldDB" id="A0A1R7QFY5"/>
<evidence type="ECO:0000313" key="2">
    <source>
        <dbReference type="Proteomes" id="UP000196240"/>
    </source>
</evidence>
<dbReference type="EMBL" id="FUUY01000011">
    <property type="protein sequence ID" value="SJX23202.1"/>
    <property type="molecule type" value="Genomic_DNA"/>
</dbReference>
<gene>
    <name evidence="1" type="ORF">ACNJC6_02858</name>
</gene>
<protein>
    <submittedName>
        <fullName evidence="1">Uncharacterized protein</fullName>
    </submittedName>
</protein>
<accession>A0A1R7QFY5</accession>
<proteinExistence type="predicted"/>
<reference evidence="1 2" key="1">
    <citation type="submission" date="2017-02" db="EMBL/GenBank/DDBJ databases">
        <authorList>
            <person name="Peterson S.W."/>
        </authorList>
    </citation>
    <scope>NUCLEOTIDE SEQUENCE [LARGE SCALE GENOMIC DNA]</scope>
    <source>
        <strain evidence="1">C6</strain>
    </source>
</reference>
<evidence type="ECO:0000313" key="1">
    <source>
        <dbReference type="EMBL" id="SJX23202.1"/>
    </source>
</evidence>
<dbReference type="Proteomes" id="UP000196240">
    <property type="component" value="Unassembled WGS sequence"/>
</dbReference>
<dbReference type="RefSeq" id="WP_087014328.1">
    <property type="nucleotide sequence ID" value="NZ_FUUY01000011.1"/>
</dbReference>
<name>A0A1R7QFY5_ACIJO</name>
<sequence>MTFIVAIQLNDSIVITADNKHIVINDISESCEKIEKTAKIHSWNDGVITGTGESCVIHRTIELFKKLALSDITKLPQCLDISRQFRELEIGKSYFQVENTKLLCTSYSEEGAQLYKIERFDPSQPYTLTKIKPMDITIWLFNPDIDAISFDLKNLYANLKDYIAFPTQADWINHYINYLAPIYHKQSQQDSFMSQSFDIFFQTKNEYISAHVPNTQNSVLEFKEMTKNLQSI</sequence>
<organism evidence="1 2">
    <name type="scientific">Acinetobacter johnsonii</name>
    <dbReference type="NCBI Taxonomy" id="40214"/>
    <lineage>
        <taxon>Bacteria</taxon>
        <taxon>Pseudomonadati</taxon>
        <taxon>Pseudomonadota</taxon>
        <taxon>Gammaproteobacteria</taxon>
        <taxon>Moraxellales</taxon>
        <taxon>Moraxellaceae</taxon>
        <taxon>Acinetobacter</taxon>
    </lineage>
</organism>